<dbReference type="GO" id="GO:0008962">
    <property type="term" value="F:phosphatidylglycerophosphatase activity"/>
    <property type="evidence" value="ECO:0007669"/>
    <property type="project" value="InterPro"/>
</dbReference>
<comment type="caution">
    <text evidence="1">The sequence shown here is derived from an EMBL/GenBank/DDBJ whole genome shotgun (WGS) entry which is preliminary data.</text>
</comment>
<sequence>MLQLFCPDYRCKQLDQISIDWLITKQIKVIILDLDNTLMTRSSLAPSETIQQWVFAVQKAGIRIIVLSNNGGKRMRNVQNLFGVPTISWAVKPLSFGFKRALQCLEVKNTDGVLVIGDQLLTDVWGAKRLGLKVLWIESRSGQEFIFTKLTRTIESFVIKRLNEKNLMPRRMNNEDFFTPNDHCGKR</sequence>
<dbReference type="AlphaFoldDB" id="A0A9D1MQ41"/>
<dbReference type="InterPro" id="IPR036412">
    <property type="entry name" value="HAD-like_sf"/>
</dbReference>
<accession>A0A9D1MQ41</accession>
<evidence type="ECO:0000313" key="1">
    <source>
        <dbReference type="EMBL" id="HIU64406.1"/>
    </source>
</evidence>
<dbReference type="Gene3D" id="3.40.50.1000">
    <property type="entry name" value="HAD superfamily/HAD-like"/>
    <property type="match status" value="1"/>
</dbReference>
<name>A0A9D1MQ41_9FIRM</name>
<organism evidence="1 2">
    <name type="scientific">Candidatus Avacidaminococcus intestinavium</name>
    <dbReference type="NCBI Taxonomy" id="2840684"/>
    <lineage>
        <taxon>Bacteria</taxon>
        <taxon>Bacillati</taxon>
        <taxon>Bacillota</taxon>
        <taxon>Negativicutes</taxon>
        <taxon>Acidaminococcales</taxon>
        <taxon>Acidaminococcaceae</taxon>
        <taxon>Acidaminococcaceae incertae sedis</taxon>
        <taxon>Candidatus Avacidaminococcus</taxon>
    </lineage>
</organism>
<evidence type="ECO:0000313" key="2">
    <source>
        <dbReference type="Proteomes" id="UP000824099"/>
    </source>
</evidence>
<dbReference type="InterPro" id="IPR023214">
    <property type="entry name" value="HAD_sf"/>
</dbReference>
<reference evidence="1" key="2">
    <citation type="journal article" date="2021" name="PeerJ">
        <title>Extensive microbial diversity within the chicken gut microbiome revealed by metagenomics and culture.</title>
        <authorList>
            <person name="Gilroy R."/>
            <person name="Ravi A."/>
            <person name="Getino M."/>
            <person name="Pursley I."/>
            <person name="Horton D.L."/>
            <person name="Alikhan N.F."/>
            <person name="Baker D."/>
            <person name="Gharbi K."/>
            <person name="Hall N."/>
            <person name="Watson M."/>
            <person name="Adriaenssens E.M."/>
            <person name="Foster-Nyarko E."/>
            <person name="Jarju S."/>
            <person name="Secka A."/>
            <person name="Antonio M."/>
            <person name="Oren A."/>
            <person name="Chaudhuri R.R."/>
            <person name="La Ragione R."/>
            <person name="Hildebrand F."/>
            <person name="Pallen M.J."/>
        </authorList>
    </citation>
    <scope>NUCLEOTIDE SEQUENCE</scope>
    <source>
        <strain evidence="1">CHK160-1198</strain>
    </source>
</reference>
<dbReference type="EMBL" id="DVNI01000083">
    <property type="protein sequence ID" value="HIU64406.1"/>
    <property type="molecule type" value="Genomic_DNA"/>
</dbReference>
<dbReference type="NCBIfam" id="TIGR01668">
    <property type="entry name" value="YqeG_hyp_ppase"/>
    <property type="match status" value="1"/>
</dbReference>
<dbReference type="InterPro" id="IPR027706">
    <property type="entry name" value="PGP_Pase"/>
</dbReference>
<reference evidence="1" key="1">
    <citation type="submission" date="2020-10" db="EMBL/GenBank/DDBJ databases">
        <authorList>
            <person name="Gilroy R."/>
        </authorList>
    </citation>
    <scope>NUCLEOTIDE SEQUENCE</scope>
    <source>
        <strain evidence="1">CHK160-1198</strain>
    </source>
</reference>
<dbReference type="SUPFAM" id="SSF56784">
    <property type="entry name" value="HAD-like"/>
    <property type="match status" value="1"/>
</dbReference>
<gene>
    <name evidence="1" type="ORF">IAB06_05180</name>
</gene>
<dbReference type="Pfam" id="PF09419">
    <property type="entry name" value="PGP_phosphatase"/>
    <property type="match status" value="1"/>
</dbReference>
<proteinExistence type="predicted"/>
<protein>
    <submittedName>
        <fullName evidence="1">YqeG family HAD IIIA-type phosphatase</fullName>
    </submittedName>
</protein>
<dbReference type="Proteomes" id="UP000824099">
    <property type="component" value="Unassembled WGS sequence"/>
</dbReference>
<dbReference type="InterPro" id="IPR010021">
    <property type="entry name" value="PGPP1/Gep4"/>
</dbReference>